<name>A0ABS6WMY7_9HYPH</name>
<dbReference type="Pfam" id="PF13763">
    <property type="entry name" value="DUF4167"/>
    <property type="match status" value="1"/>
</dbReference>
<evidence type="ECO:0000256" key="1">
    <source>
        <dbReference type="SAM" id="MobiDB-lite"/>
    </source>
</evidence>
<sequence>MRPGQQNKRGRGRNNSGGNNNRKGQNPLSRSYDSSGPDVKIRGTAQTIADKYMSLARDSQSSGDRVMAENYLQHAEHYNRIIAAAQAQLQERNQRDDRDGQRDDRQAQSRDDDNGNTSNDDAQSHNGENGRGGRQAGRADETRSAERNRDEDTDRSDERGGDQGGNEARDRDAGPRKRRSSPKRNAVEPDAPQPVIEGVPAEVALEQQETSADASGGQPAPRRRGRPRRVKTSDKDDQPQSVVQDTAEATAAE</sequence>
<evidence type="ECO:0000313" key="3">
    <source>
        <dbReference type="EMBL" id="MBW3096465.1"/>
    </source>
</evidence>
<protein>
    <submittedName>
        <fullName evidence="3">DUF4167 domain-containing protein</fullName>
    </submittedName>
</protein>
<feature type="region of interest" description="Disordered" evidence="1">
    <location>
        <begin position="1"/>
        <end position="44"/>
    </location>
</feature>
<feature type="compositionally biased region" description="Low complexity" evidence="1">
    <location>
        <begin position="1"/>
        <end position="26"/>
    </location>
</feature>
<feature type="compositionally biased region" description="Basic and acidic residues" evidence="1">
    <location>
        <begin position="137"/>
        <end position="175"/>
    </location>
</feature>
<proteinExistence type="predicted"/>
<gene>
    <name evidence="3" type="ORF">KY465_04160</name>
</gene>
<accession>A0ABS6WMY7</accession>
<feature type="region of interest" description="Disordered" evidence="1">
    <location>
        <begin position="83"/>
        <end position="253"/>
    </location>
</feature>
<feature type="compositionally biased region" description="Basic residues" evidence="1">
    <location>
        <begin position="221"/>
        <end position="230"/>
    </location>
</feature>
<reference evidence="3" key="1">
    <citation type="submission" date="2021-07" db="EMBL/GenBank/DDBJ databases">
        <title>Pseudohoeflea marina sp. nov. a polyhydroxyalcanoate-producing bacterium.</title>
        <authorList>
            <person name="Zheng W."/>
            <person name="Yu S."/>
            <person name="Huang Y."/>
        </authorList>
    </citation>
    <scope>NUCLEOTIDE SEQUENCE</scope>
    <source>
        <strain evidence="3">DP4N28-3</strain>
    </source>
</reference>
<dbReference type="EMBL" id="JAHWQX010000001">
    <property type="protein sequence ID" value="MBW3096465.1"/>
    <property type="molecule type" value="Genomic_DNA"/>
</dbReference>
<comment type="caution">
    <text evidence="3">The sequence shown here is derived from an EMBL/GenBank/DDBJ whole genome shotgun (WGS) entry which is preliminary data.</text>
</comment>
<evidence type="ECO:0000313" key="4">
    <source>
        <dbReference type="Proteomes" id="UP001430804"/>
    </source>
</evidence>
<feature type="compositionally biased region" description="Polar residues" evidence="1">
    <location>
        <begin position="115"/>
        <end position="127"/>
    </location>
</feature>
<feature type="compositionally biased region" description="Basic and acidic residues" evidence="1">
    <location>
        <begin position="92"/>
        <end position="113"/>
    </location>
</feature>
<dbReference type="Proteomes" id="UP001430804">
    <property type="component" value="Unassembled WGS sequence"/>
</dbReference>
<dbReference type="RefSeq" id="WP_219200154.1">
    <property type="nucleotide sequence ID" value="NZ_JAHWQX010000001.1"/>
</dbReference>
<organism evidence="3 4">
    <name type="scientific">Pseudohoeflea coraliihabitans</name>
    <dbReference type="NCBI Taxonomy" id="2860393"/>
    <lineage>
        <taxon>Bacteria</taxon>
        <taxon>Pseudomonadati</taxon>
        <taxon>Pseudomonadota</taxon>
        <taxon>Alphaproteobacteria</taxon>
        <taxon>Hyphomicrobiales</taxon>
        <taxon>Rhizobiaceae</taxon>
        <taxon>Pseudohoeflea</taxon>
    </lineage>
</organism>
<feature type="domain" description="DUF4167" evidence="2">
    <location>
        <begin position="11"/>
        <end position="88"/>
    </location>
</feature>
<dbReference type="InterPro" id="IPR025430">
    <property type="entry name" value="DUF4167"/>
</dbReference>
<evidence type="ECO:0000259" key="2">
    <source>
        <dbReference type="Pfam" id="PF13763"/>
    </source>
</evidence>
<keyword evidence="4" id="KW-1185">Reference proteome</keyword>